<dbReference type="SUPFAM" id="SSF55931">
    <property type="entry name" value="Glutamine synthetase/guanido kinase"/>
    <property type="match status" value="1"/>
</dbReference>
<dbReference type="EMBL" id="JBEHHI010000002">
    <property type="protein sequence ID" value="MEX5729142.1"/>
    <property type="molecule type" value="Genomic_DNA"/>
</dbReference>
<dbReference type="InterPro" id="IPR014746">
    <property type="entry name" value="Gln_synth/guanido_kin_cat_dom"/>
</dbReference>
<comment type="function">
    <text evidence="2">Catalyzes the ATP-dependent biosynthesis of glutamine from glutamate and ammonia.</text>
</comment>
<keyword evidence="5" id="KW-0067">ATP-binding</keyword>
<dbReference type="PROSITE" id="PS51987">
    <property type="entry name" value="GS_CATALYTIC"/>
    <property type="match status" value="1"/>
</dbReference>
<comment type="similarity">
    <text evidence="7 8">Belongs to the glutamine synthetase family.</text>
</comment>
<dbReference type="PANTHER" id="PTHR43785">
    <property type="entry name" value="GAMMA-GLUTAMYLPUTRESCINE SYNTHETASE"/>
    <property type="match status" value="1"/>
</dbReference>
<sequence length="455" mass="50034">MTANLTFDALNDAAASGEIDTVLVCLIDMQGRLMGKRFHVSNFVESAHHETHCCNYLLATDIEMATPDGYASTSWEKGYGDYVMRPDLSTLRRVPWLDGTAMVFCDLIDHHTHQPVPIAPREILKAQVARAARLGFSPMMATELEFFLFEASFDTIRRAGFRDLAPISGYNEDYHILQTTKEEHVMRPVRNLLVAAGVPVENTKGEAETGQEELNIRYAEAVLAADHHVIAKQAVKEIADQKGHAASFIAKWHHDKVGSAAHIHQSLAGEDGNNAFHDGEAELAMSATMRAYVAGLLKYSPDITFFMAPYVNSYKRFLPGTFAPTKIAWSVDNRTAAYRLVGDGTKGVRIECRMPGSDINPYLACAGQLAAGLSGIEEGLELAQPVSGDIYGMDEVADFPHTLRAATATLRGSDMLRKTMGDEVVDHYTRAAEVEQEAFDAVVTDYEVARGFERA</sequence>
<gene>
    <name evidence="11" type="ORF">Ga0609869_002495</name>
</gene>
<comment type="caution">
    <text evidence="11">The sequence shown here is derived from an EMBL/GenBank/DDBJ whole genome shotgun (WGS) entry which is preliminary data.</text>
</comment>
<dbReference type="PROSITE" id="PS51986">
    <property type="entry name" value="GS_BETA_GRASP"/>
    <property type="match status" value="1"/>
</dbReference>
<reference evidence="11 12" key="1">
    <citation type="submission" date="2024-06" db="EMBL/GenBank/DDBJ databases">
        <title>Genome of Rhodovulum iodosum, a marine photoferrotroph.</title>
        <authorList>
            <person name="Bianchini G."/>
            <person name="Nikeleit V."/>
            <person name="Kappler A."/>
            <person name="Bryce C."/>
            <person name="Sanchez-Baracaldo P."/>
        </authorList>
    </citation>
    <scope>NUCLEOTIDE SEQUENCE [LARGE SCALE GENOMIC DNA]</scope>
    <source>
        <strain evidence="11 12">UT/N1</strain>
    </source>
</reference>
<evidence type="ECO:0000313" key="11">
    <source>
        <dbReference type="EMBL" id="MEX5729142.1"/>
    </source>
</evidence>
<dbReference type="SMART" id="SM01230">
    <property type="entry name" value="Gln-synt_C"/>
    <property type="match status" value="1"/>
</dbReference>
<keyword evidence="6" id="KW-0535">Nitrogen fixation</keyword>
<dbReference type="InterPro" id="IPR036651">
    <property type="entry name" value="Gln_synt_N_sf"/>
</dbReference>
<evidence type="ECO:0000256" key="3">
    <source>
        <dbReference type="ARBA" id="ARBA00022598"/>
    </source>
</evidence>
<keyword evidence="3" id="KW-0436">Ligase</keyword>
<evidence type="ECO:0000256" key="1">
    <source>
        <dbReference type="ARBA" id="ARBA00001946"/>
    </source>
</evidence>
<dbReference type="InterPro" id="IPR008146">
    <property type="entry name" value="Gln_synth_cat_dom"/>
</dbReference>
<evidence type="ECO:0000256" key="7">
    <source>
        <dbReference type="PROSITE-ProRule" id="PRU01330"/>
    </source>
</evidence>
<organism evidence="11 12">
    <name type="scientific">Rhodovulum iodosum</name>
    <dbReference type="NCBI Taxonomy" id="68291"/>
    <lineage>
        <taxon>Bacteria</taxon>
        <taxon>Pseudomonadati</taxon>
        <taxon>Pseudomonadota</taxon>
        <taxon>Alphaproteobacteria</taxon>
        <taxon>Rhodobacterales</taxon>
        <taxon>Paracoccaceae</taxon>
        <taxon>Rhodovulum</taxon>
    </lineage>
</organism>
<dbReference type="Pfam" id="PF00120">
    <property type="entry name" value="Gln-synt_C"/>
    <property type="match status" value="1"/>
</dbReference>
<evidence type="ECO:0000256" key="4">
    <source>
        <dbReference type="ARBA" id="ARBA00022741"/>
    </source>
</evidence>
<dbReference type="Gene3D" id="3.30.590.10">
    <property type="entry name" value="Glutamine synthetase/guanido kinase, catalytic domain"/>
    <property type="match status" value="1"/>
</dbReference>
<keyword evidence="12" id="KW-1185">Reference proteome</keyword>
<feature type="domain" description="GS catalytic" evidence="10">
    <location>
        <begin position="120"/>
        <end position="455"/>
    </location>
</feature>
<dbReference type="Gene3D" id="3.10.20.70">
    <property type="entry name" value="Glutamine synthetase, N-terminal domain"/>
    <property type="match status" value="1"/>
</dbReference>
<evidence type="ECO:0000256" key="6">
    <source>
        <dbReference type="ARBA" id="ARBA00023231"/>
    </source>
</evidence>
<proteinExistence type="inferred from homology"/>
<comment type="cofactor">
    <cofactor evidence="1">
        <name>Mg(2+)</name>
        <dbReference type="ChEBI" id="CHEBI:18420"/>
    </cofactor>
</comment>
<feature type="domain" description="GS beta-grasp" evidence="9">
    <location>
        <begin position="17"/>
        <end position="112"/>
    </location>
</feature>
<evidence type="ECO:0000256" key="5">
    <source>
        <dbReference type="ARBA" id="ARBA00022840"/>
    </source>
</evidence>
<name>A0ABV3XUX6_9RHOB</name>
<accession>A0ABV3XUX6</accession>
<keyword evidence="4" id="KW-0547">Nucleotide-binding</keyword>
<dbReference type="RefSeq" id="WP_125402978.1">
    <property type="nucleotide sequence ID" value="NZ_JBEHHI010000002.1"/>
</dbReference>
<dbReference type="SUPFAM" id="SSF54368">
    <property type="entry name" value="Glutamine synthetase, N-terminal domain"/>
    <property type="match status" value="1"/>
</dbReference>
<evidence type="ECO:0000256" key="2">
    <source>
        <dbReference type="ARBA" id="ARBA00003117"/>
    </source>
</evidence>
<dbReference type="Proteomes" id="UP001560019">
    <property type="component" value="Unassembled WGS sequence"/>
</dbReference>
<protein>
    <submittedName>
        <fullName evidence="11">Glutamine synthetase</fullName>
    </submittedName>
</protein>
<evidence type="ECO:0000259" key="9">
    <source>
        <dbReference type="PROSITE" id="PS51986"/>
    </source>
</evidence>
<evidence type="ECO:0000256" key="8">
    <source>
        <dbReference type="RuleBase" id="RU000384"/>
    </source>
</evidence>
<dbReference type="PANTHER" id="PTHR43785:SF12">
    <property type="entry name" value="TYPE-1 GLUTAMINE SYNTHETASE 2"/>
    <property type="match status" value="1"/>
</dbReference>
<evidence type="ECO:0000259" key="10">
    <source>
        <dbReference type="PROSITE" id="PS51987"/>
    </source>
</evidence>
<dbReference type="InterPro" id="IPR008147">
    <property type="entry name" value="Gln_synt_N"/>
</dbReference>
<evidence type="ECO:0000313" key="12">
    <source>
        <dbReference type="Proteomes" id="UP001560019"/>
    </source>
</evidence>